<protein>
    <submittedName>
        <fullName evidence="2">Uncharacterized protein</fullName>
    </submittedName>
</protein>
<dbReference type="AlphaFoldDB" id="A0A392RPN2"/>
<organism evidence="2 3">
    <name type="scientific">Trifolium medium</name>
    <dbReference type="NCBI Taxonomy" id="97028"/>
    <lineage>
        <taxon>Eukaryota</taxon>
        <taxon>Viridiplantae</taxon>
        <taxon>Streptophyta</taxon>
        <taxon>Embryophyta</taxon>
        <taxon>Tracheophyta</taxon>
        <taxon>Spermatophyta</taxon>
        <taxon>Magnoliopsida</taxon>
        <taxon>eudicotyledons</taxon>
        <taxon>Gunneridae</taxon>
        <taxon>Pentapetalae</taxon>
        <taxon>rosids</taxon>
        <taxon>fabids</taxon>
        <taxon>Fabales</taxon>
        <taxon>Fabaceae</taxon>
        <taxon>Papilionoideae</taxon>
        <taxon>50 kb inversion clade</taxon>
        <taxon>NPAAA clade</taxon>
        <taxon>Hologalegina</taxon>
        <taxon>IRL clade</taxon>
        <taxon>Trifolieae</taxon>
        <taxon>Trifolium</taxon>
    </lineage>
</organism>
<name>A0A392RPN2_9FABA</name>
<keyword evidence="3" id="KW-1185">Reference proteome</keyword>
<comment type="caution">
    <text evidence="2">The sequence shown here is derived from an EMBL/GenBank/DDBJ whole genome shotgun (WGS) entry which is preliminary data.</text>
</comment>
<reference evidence="2 3" key="1">
    <citation type="journal article" date="2018" name="Front. Plant Sci.">
        <title>Red Clover (Trifolium pratense) and Zigzag Clover (T. medium) - A Picture of Genomic Similarities and Differences.</title>
        <authorList>
            <person name="Dluhosova J."/>
            <person name="Istvanek J."/>
            <person name="Nedelnik J."/>
            <person name="Repkova J."/>
        </authorList>
    </citation>
    <scope>NUCLEOTIDE SEQUENCE [LARGE SCALE GENOMIC DNA]</scope>
    <source>
        <strain evidence="3">cv. 10/8</strain>
        <tissue evidence="2">Leaf</tissue>
    </source>
</reference>
<evidence type="ECO:0000313" key="2">
    <source>
        <dbReference type="EMBL" id="MCI38167.1"/>
    </source>
</evidence>
<dbReference type="Proteomes" id="UP000265520">
    <property type="component" value="Unassembled WGS sequence"/>
</dbReference>
<evidence type="ECO:0000313" key="3">
    <source>
        <dbReference type="Proteomes" id="UP000265520"/>
    </source>
</evidence>
<dbReference type="EMBL" id="LXQA010252706">
    <property type="protein sequence ID" value="MCI38167.1"/>
    <property type="molecule type" value="Genomic_DNA"/>
</dbReference>
<accession>A0A392RPN2</accession>
<feature type="compositionally biased region" description="Basic and acidic residues" evidence="1">
    <location>
        <begin position="21"/>
        <end position="34"/>
    </location>
</feature>
<evidence type="ECO:0000256" key="1">
    <source>
        <dbReference type="SAM" id="MobiDB-lite"/>
    </source>
</evidence>
<sequence length="34" mass="3820">CAGTLRRSVEDVGKASRNCASRREEWRGTPDIKD</sequence>
<proteinExistence type="predicted"/>
<feature type="non-terminal residue" evidence="2">
    <location>
        <position position="1"/>
    </location>
</feature>
<feature type="region of interest" description="Disordered" evidence="1">
    <location>
        <begin position="1"/>
        <end position="34"/>
    </location>
</feature>